<evidence type="ECO:0000256" key="5">
    <source>
        <dbReference type="ARBA" id="ARBA00042605"/>
    </source>
</evidence>
<dbReference type="Proteomes" id="UP000504615">
    <property type="component" value="Unplaced"/>
</dbReference>
<evidence type="ECO:0000256" key="4">
    <source>
        <dbReference type="ARBA" id="ARBA00041766"/>
    </source>
</evidence>
<dbReference type="PANTHER" id="PTHR48078:SF19">
    <property type="entry name" value="ACT DOMAIN-CONTAINING PROTEIN"/>
    <property type="match status" value="1"/>
</dbReference>
<feature type="region of interest" description="Disordered" evidence="6">
    <location>
        <begin position="1"/>
        <end position="22"/>
    </location>
</feature>
<dbReference type="GO" id="GO:0003941">
    <property type="term" value="F:L-serine ammonia-lyase activity"/>
    <property type="evidence" value="ECO:0007669"/>
    <property type="project" value="TreeGrafter"/>
</dbReference>
<dbReference type="PANTHER" id="PTHR48078">
    <property type="entry name" value="THREONINE DEHYDRATASE, MITOCHONDRIAL-RELATED"/>
    <property type="match status" value="1"/>
</dbReference>
<evidence type="ECO:0000256" key="1">
    <source>
        <dbReference type="ARBA" id="ARBA00001933"/>
    </source>
</evidence>
<dbReference type="AlphaFoldDB" id="A0A6I9WB15"/>
<dbReference type="InterPro" id="IPR036052">
    <property type="entry name" value="TrpB-like_PALP_sf"/>
</dbReference>
<comment type="cofactor">
    <cofactor evidence="1">
        <name>pyridoxal 5'-phosphate</name>
        <dbReference type="ChEBI" id="CHEBI:597326"/>
    </cofactor>
</comment>
<dbReference type="Pfam" id="PF00291">
    <property type="entry name" value="PALP"/>
    <property type="match status" value="1"/>
</dbReference>
<dbReference type="OrthoDB" id="4418812at2759"/>
<organism evidence="8 9">
    <name type="scientific">Pogonomyrmex barbatus</name>
    <name type="common">red harvester ant</name>
    <dbReference type="NCBI Taxonomy" id="144034"/>
    <lineage>
        <taxon>Eukaryota</taxon>
        <taxon>Metazoa</taxon>
        <taxon>Ecdysozoa</taxon>
        <taxon>Arthropoda</taxon>
        <taxon>Hexapoda</taxon>
        <taxon>Insecta</taxon>
        <taxon>Pterygota</taxon>
        <taxon>Neoptera</taxon>
        <taxon>Endopterygota</taxon>
        <taxon>Hymenoptera</taxon>
        <taxon>Apocrita</taxon>
        <taxon>Aculeata</taxon>
        <taxon>Formicoidea</taxon>
        <taxon>Formicidae</taxon>
        <taxon>Myrmicinae</taxon>
        <taxon>Pogonomyrmex</taxon>
    </lineage>
</organism>
<reference evidence="9" key="1">
    <citation type="submission" date="2025-08" db="UniProtKB">
        <authorList>
            <consortium name="RefSeq"/>
        </authorList>
    </citation>
    <scope>IDENTIFICATION</scope>
</reference>
<protein>
    <recommendedName>
        <fullName evidence="4">L-serine deaminase</fullName>
    </recommendedName>
    <alternativeName>
        <fullName evidence="5">L-threonine dehydratase</fullName>
    </alternativeName>
</protein>
<dbReference type="InterPro" id="IPR001926">
    <property type="entry name" value="TrpB-like_PALP"/>
</dbReference>
<dbReference type="GO" id="GO:0009097">
    <property type="term" value="P:isoleucine biosynthetic process"/>
    <property type="evidence" value="ECO:0007669"/>
    <property type="project" value="TreeGrafter"/>
</dbReference>
<sequence>MTSSAPECDAEAANETPETGNESGCLLTRGVIYTLQQLSRPQKTAGVIAISTGNFASILCYYGWKFRIAVTVVILDSADDEVLELCEQYSNSVSSINVIKIKSDSLLEAHKFALAYAIKHGLVYLDSYNHPNMIIGQATVGLEILEQMCDSIDAVILPTTFNGCSLTEGMAVAIKRRAPEIQVIKVKPNAIDRNMEGVKQEALRNELNIPVRGRYFCYDNLEKSFIDKCITIDQAWIDIATEYLLDTESVCDLHASIALAPILSGQLDNLKGKSVIIPLFGRTDSMDFVKADRYAMLINAINRRYFTL</sequence>
<dbReference type="RefSeq" id="XP_011639243.1">
    <property type="nucleotide sequence ID" value="XM_011640941.2"/>
</dbReference>
<dbReference type="SUPFAM" id="SSF53686">
    <property type="entry name" value="Tryptophan synthase beta subunit-like PLP-dependent enzymes"/>
    <property type="match status" value="1"/>
</dbReference>
<name>A0A6I9WB15_9HYME</name>
<evidence type="ECO:0000259" key="7">
    <source>
        <dbReference type="Pfam" id="PF00291"/>
    </source>
</evidence>
<evidence type="ECO:0000313" key="8">
    <source>
        <dbReference type="Proteomes" id="UP000504615"/>
    </source>
</evidence>
<evidence type="ECO:0000256" key="6">
    <source>
        <dbReference type="SAM" id="MobiDB-lite"/>
    </source>
</evidence>
<keyword evidence="3" id="KW-0456">Lyase</keyword>
<keyword evidence="2" id="KW-0663">Pyridoxal phosphate</keyword>
<evidence type="ECO:0000256" key="2">
    <source>
        <dbReference type="ARBA" id="ARBA00022898"/>
    </source>
</evidence>
<dbReference type="GeneID" id="105428555"/>
<accession>A0A6I9WB15</accession>
<dbReference type="GO" id="GO:0004794">
    <property type="term" value="F:threonine deaminase activity"/>
    <property type="evidence" value="ECO:0007669"/>
    <property type="project" value="TreeGrafter"/>
</dbReference>
<dbReference type="GO" id="GO:0006565">
    <property type="term" value="P:L-serine catabolic process"/>
    <property type="evidence" value="ECO:0007669"/>
    <property type="project" value="TreeGrafter"/>
</dbReference>
<dbReference type="InterPro" id="IPR050147">
    <property type="entry name" value="Ser/Thr_Dehydratase"/>
</dbReference>
<keyword evidence="8" id="KW-1185">Reference proteome</keyword>
<dbReference type="GO" id="GO:0006567">
    <property type="term" value="P:L-threonine catabolic process"/>
    <property type="evidence" value="ECO:0007669"/>
    <property type="project" value="TreeGrafter"/>
</dbReference>
<evidence type="ECO:0000256" key="3">
    <source>
        <dbReference type="ARBA" id="ARBA00023239"/>
    </source>
</evidence>
<dbReference type="Gene3D" id="3.40.50.1100">
    <property type="match status" value="2"/>
</dbReference>
<dbReference type="KEGG" id="pbar:105428555"/>
<proteinExistence type="predicted"/>
<feature type="domain" description="Tryptophan synthase beta chain-like PALP" evidence="7">
    <location>
        <begin position="21"/>
        <end position="276"/>
    </location>
</feature>
<gene>
    <name evidence="9" type="primary">LOC105428555</name>
</gene>
<evidence type="ECO:0000313" key="9">
    <source>
        <dbReference type="RefSeq" id="XP_011639243.1"/>
    </source>
</evidence>